<evidence type="ECO:0000256" key="6">
    <source>
        <dbReference type="PROSITE-ProRule" id="PRU00175"/>
    </source>
</evidence>
<keyword evidence="4" id="KW-0862">Zinc</keyword>
<evidence type="ECO:0000256" key="1">
    <source>
        <dbReference type="ARBA" id="ARBA00022588"/>
    </source>
</evidence>
<keyword evidence="3 6" id="KW-0863">Zinc-finger</keyword>
<organism evidence="10 11">
    <name type="scientific">Sander lucioperca</name>
    <name type="common">Pike-perch</name>
    <name type="synonym">Perca lucioperca</name>
    <dbReference type="NCBI Taxonomy" id="283035"/>
    <lineage>
        <taxon>Eukaryota</taxon>
        <taxon>Metazoa</taxon>
        <taxon>Chordata</taxon>
        <taxon>Craniata</taxon>
        <taxon>Vertebrata</taxon>
        <taxon>Euteleostomi</taxon>
        <taxon>Actinopterygii</taxon>
        <taxon>Neopterygii</taxon>
        <taxon>Teleostei</taxon>
        <taxon>Neoteleostei</taxon>
        <taxon>Acanthomorphata</taxon>
        <taxon>Eupercaria</taxon>
        <taxon>Perciformes</taxon>
        <taxon>Percoidei</taxon>
        <taxon>Percidae</taxon>
        <taxon>Luciopercinae</taxon>
        <taxon>Sander</taxon>
    </lineage>
</organism>
<dbReference type="SUPFAM" id="SSF57845">
    <property type="entry name" value="B-box zinc-binding domain"/>
    <property type="match status" value="1"/>
</dbReference>
<dbReference type="Pfam" id="PF13445">
    <property type="entry name" value="zf-RING_UBOX"/>
    <property type="match status" value="1"/>
</dbReference>
<accession>A0A8C9X2J9</accession>
<dbReference type="Proteomes" id="UP000694568">
    <property type="component" value="Unplaced"/>
</dbReference>
<name>A0A8C9X2J9_SANLU</name>
<dbReference type="InterPro" id="IPR013083">
    <property type="entry name" value="Znf_RING/FYVE/PHD"/>
</dbReference>
<evidence type="ECO:0000256" key="2">
    <source>
        <dbReference type="ARBA" id="ARBA00022723"/>
    </source>
</evidence>
<feature type="domain" description="B30.2/SPRY" evidence="9">
    <location>
        <begin position="373"/>
        <end position="570"/>
    </location>
</feature>
<dbReference type="GO" id="GO:0045087">
    <property type="term" value="P:innate immune response"/>
    <property type="evidence" value="ECO:0007669"/>
    <property type="project" value="UniProtKB-KW"/>
</dbReference>
<dbReference type="Ensembl" id="ENSSLUT00000004311.1">
    <property type="protein sequence ID" value="ENSSLUP00000004182.1"/>
    <property type="gene ID" value="ENSSLUG00000001857.1"/>
</dbReference>
<dbReference type="PROSITE" id="PS50089">
    <property type="entry name" value="ZF_RING_2"/>
    <property type="match status" value="1"/>
</dbReference>
<dbReference type="InterPro" id="IPR003877">
    <property type="entry name" value="SPRY_dom"/>
</dbReference>
<proteinExistence type="predicted"/>
<dbReference type="InterPro" id="IPR003879">
    <property type="entry name" value="Butyrophylin_SPRY"/>
</dbReference>
<keyword evidence="1" id="KW-0399">Innate immunity</keyword>
<reference evidence="10" key="2">
    <citation type="submission" date="2025-09" db="UniProtKB">
        <authorList>
            <consortium name="Ensembl"/>
        </authorList>
    </citation>
    <scope>IDENTIFICATION</scope>
</reference>
<keyword evidence="5" id="KW-0391">Immunity</keyword>
<evidence type="ECO:0000259" key="8">
    <source>
        <dbReference type="PROSITE" id="PS50089"/>
    </source>
</evidence>
<dbReference type="CDD" id="cd13733">
    <property type="entry name" value="SPRY_PRY_C-I_1"/>
    <property type="match status" value="1"/>
</dbReference>
<gene>
    <name evidence="10" type="primary">LOC116053264</name>
</gene>
<dbReference type="InterPro" id="IPR006574">
    <property type="entry name" value="PRY"/>
</dbReference>
<evidence type="ECO:0000313" key="10">
    <source>
        <dbReference type="Ensembl" id="ENSSLUP00000004182.1"/>
    </source>
</evidence>
<dbReference type="Gene3D" id="3.30.40.10">
    <property type="entry name" value="Zinc/RING finger domain, C3HC4 (zinc finger)"/>
    <property type="match status" value="1"/>
</dbReference>
<dbReference type="PROSITE" id="PS00518">
    <property type="entry name" value="ZF_RING_1"/>
    <property type="match status" value="1"/>
</dbReference>
<dbReference type="Pfam" id="PF00622">
    <property type="entry name" value="SPRY"/>
    <property type="match status" value="1"/>
</dbReference>
<evidence type="ECO:0000256" key="5">
    <source>
        <dbReference type="ARBA" id="ARBA00022859"/>
    </source>
</evidence>
<dbReference type="SUPFAM" id="SSF49899">
    <property type="entry name" value="Concanavalin A-like lectins/glucanases"/>
    <property type="match status" value="1"/>
</dbReference>
<evidence type="ECO:0000256" key="3">
    <source>
        <dbReference type="ARBA" id="ARBA00022771"/>
    </source>
</evidence>
<dbReference type="GO" id="GO:0005737">
    <property type="term" value="C:cytoplasm"/>
    <property type="evidence" value="ECO:0007669"/>
    <property type="project" value="UniProtKB-ARBA"/>
</dbReference>
<dbReference type="InterPro" id="IPR001870">
    <property type="entry name" value="B30.2/SPRY"/>
</dbReference>
<dbReference type="GO" id="GO:0008270">
    <property type="term" value="F:zinc ion binding"/>
    <property type="evidence" value="ECO:0007669"/>
    <property type="project" value="UniProtKB-KW"/>
</dbReference>
<evidence type="ECO:0008006" key="12">
    <source>
        <dbReference type="Google" id="ProtNLM"/>
    </source>
</evidence>
<dbReference type="InterPro" id="IPR043136">
    <property type="entry name" value="B30.2/SPRY_sf"/>
</dbReference>
<keyword evidence="7" id="KW-0175">Coiled coil</keyword>
<dbReference type="InterPro" id="IPR017907">
    <property type="entry name" value="Znf_RING_CS"/>
</dbReference>
<dbReference type="InterPro" id="IPR027370">
    <property type="entry name" value="Znf-RING_euk"/>
</dbReference>
<dbReference type="SMART" id="SM00449">
    <property type="entry name" value="SPRY"/>
    <property type="match status" value="1"/>
</dbReference>
<evidence type="ECO:0000256" key="7">
    <source>
        <dbReference type="SAM" id="Coils"/>
    </source>
</evidence>
<dbReference type="InterPro" id="IPR051051">
    <property type="entry name" value="E3_ubiq-ligase_TRIM/RNF"/>
</dbReference>
<reference evidence="10" key="1">
    <citation type="submission" date="2025-08" db="UniProtKB">
        <authorList>
            <consortium name="Ensembl"/>
        </authorList>
    </citation>
    <scope>IDENTIFICATION</scope>
</reference>
<dbReference type="PRINTS" id="PR01407">
    <property type="entry name" value="BUTYPHLNCDUF"/>
</dbReference>
<dbReference type="PROSITE" id="PS50188">
    <property type="entry name" value="B302_SPRY"/>
    <property type="match status" value="1"/>
</dbReference>
<dbReference type="GeneTree" id="ENSGT01040000240385"/>
<keyword evidence="11" id="KW-1185">Reference proteome</keyword>
<dbReference type="PANTHER" id="PTHR25465:SF49">
    <property type="entry name" value="BLOODTHIRSTY-RELATED GENE FAMILY, MEMBER 1-RELATED"/>
    <property type="match status" value="1"/>
</dbReference>
<dbReference type="InterPro" id="IPR058030">
    <property type="entry name" value="TRIM8/14/16/25/29/45/65_CC"/>
</dbReference>
<sequence>MRRCINQYLQACLIQYTHNEVSSLMIFFYADMASTRPSPSETVSMETHLKCSICMSLFVDPVTTACGHSFCKECLDSNCEYNDRLCPLCKQFLRSIPDVNIVLRSIAEQVKKTQEEDSKYTLAPGEVACDICTGQKLKAKKSCLVCLASYCSTHLENHSSTKRLKGHKLVEPVENLDERACLKHGRPLELYSRKGERCICVLCLEEDQEEVVPIKDEWVKKKAKVESTKAELQEKIVKRKSWVDETNASLQSCKDQLENEWWDIENVFTTVIAVVEEAHAAALKPVQDRMEAVEKEAKDIQLKLEAEINRLEKTISELDDIYALDDHILFLQSYPSLQDPNNLKDSMEVELDTSLSFGTMRKTTTTMLEQIQQKLENLTSIELQRVPKFTVDVKLDPTTAHRRLILSDDGKEVKDEGEDQEVDDAPERYDLFASILGLNRLISGKSYWEVEVSNKTGWDLGVARGDANRKGKLSLNPDNGYWVTVHYEDDKYAALTATPVRLSLKDKPKKVGVFVDYEEGLVSFYDVTAQSHIYSFTECSFNDEVFPYFSPHVKQDEKNTDPLIICGVKHCD</sequence>
<evidence type="ECO:0000256" key="4">
    <source>
        <dbReference type="ARBA" id="ARBA00022833"/>
    </source>
</evidence>
<dbReference type="PANTHER" id="PTHR25465">
    <property type="entry name" value="B-BOX DOMAIN CONTAINING"/>
    <property type="match status" value="1"/>
</dbReference>
<dbReference type="SMART" id="SM00184">
    <property type="entry name" value="RING"/>
    <property type="match status" value="1"/>
</dbReference>
<keyword evidence="2" id="KW-0479">Metal-binding</keyword>
<evidence type="ECO:0000259" key="9">
    <source>
        <dbReference type="PROSITE" id="PS50188"/>
    </source>
</evidence>
<evidence type="ECO:0000313" key="11">
    <source>
        <dbReference type="Proteomes" id="UP000694568"/>
    </source>
</evidence>
<dbReference type="SUPFAM" id="SSF57850">
    <property type="entry name" value="RING/U-box"/>
    <property type="match status" value="1"/>
</dbReference>
<dbReference type="Gene3D" id="4.10.830.40">
    <property type="match status" value="1"/>
</dbReference>
<dbReference type="Pfam" id="PF25600">
    <property type="entry name" value="TRIM_CC"/>
    <property type="match status" value="1"/>
</dbReference>
<dbReference type="SMART" id="SM00589">
    <property type="entry name" value="PRY"/>
    <property type="match status" value="1"/>
</dbReference>
<dbReference type="FunFam" id="2.60.120.920:FF:000004">
    <property type="entry name" value="Butyrophilin subfamily 1 member A1"/>
    <property type="match status" value="1"/>
</dbReference>
<dbReference type="AlphaFoldDB" id="A0A8C9X2J9"/>
<dbReference type="Gene3D" id="2.60.120.920">
    <property type="match status" value="1"/>
</dbReference>
<dbReference type="InterPro" id="IPR001841">
    <property type="entry name" value="Znf_RING"/>
</dbReference>
<protein>
    <recommendedName>
        <fullName evidence="12">B30.2/SPRY domain-containing protein</fullName>
    </recommendedName>
</protein>
<dbReference type="Pfam" id="PF13765">
    <property type="entry name" value="PRY"/>
    <property type="match status" value="1"/>
</dbReference>
<dbReference type="InterPro" id="IPR013320">
    <property type="entry name" value="ConA-like_dom_sf"/>
</dbReference>
<feature type="domain" description="RING-type" evidence="8">
    <location>
        <begin position="51"/>
        <end position="90"/>
    </location>
</feature>
<dbReference type="Gene3D" id="3.30.160.60">
    <property type="entry name" value="Classic Zinc Finger"/>
    <property type="match status" value="1"/>
</dbReference>
<feature type="coiled-coil region" evidence="7">
    <location>
        <begin position="290"/>
        <end position="321"/>
    </location>
</feature>